<dbReference type="EMBL" id="CAUEEQ010010659">
    <property type="protein sequence ID" value="CAJ0934659.1"/>
    <property type="molecule type" value="Genomic_DNA"/>
</dbReference>
<evidence type="ECO:0000313" key="3">
    <source>
        <dbReference type="Proteomes" id="UP001176940"/>
    </source>
</evidence>
<dbReference type="PANTHER" id="PTHR21301">
    <property type="entry name" value="REVERSE TRANSCRIPTASE"/>
    <property type="match status" value="1"/>
</dbReference>
<feature type="domain" description="Helix-turn-helix" evidence="1">
    <location>
        <begin position="123"/>
        <end position="179"/>
    </location>
</feature>
<sequence length="435" mass="49550">MTSNRRRAGDRNPGVYKVSNAKKQSDKCPVAALPWARPVRLPSPISSWGIGRGRFFDLLIIWQGPDDALHNFMQELNNNVYNIKLTYQTSKTEVDFLDIKIEVDENLYLQTDVFRKSTAVNSLLHANSGHPYSTIRAIPVGQHLRMKRICSSTAKFEAQASDLRVRFQARGYSNRSIRQGYLRARHAPRDELLCSNGRNQKRKEQQDVIRYITTYNSEWSTMRGCLQKHWDILRSDPTLSKCLTNYPAMTARKSKNLRDLLVSSHYAPKKTKYDFGSGGPPKGCFPCRNCITCPNICRTTTFDSVDGSRTYTINHHINCNTTQVVYYAVCGCPKIYVGLTSRRLGTRIREHVRDIMAAKTVTDMSLLKTIPRHFRQFHGCSPKTFQARGIDHVLCGIRGGDVKRILAQRECRWITLLGTMAPMGLNETQGFSSFL</sequence>
<evidence type="ECO:0000313" key="2">
    <source>
        <dbReference type="EMBL" id="CAJ0934659.1"/>
    </source>
</evidence>
<reference evidence="2" key="1">
    <citation type="submission" date="2023-07" db="EMBL/GenBank/DDBJ databases">
        <authorList>
            <person name="Stuckert A."/>
        </authorList>
    </citation>
    <scope>NUCLEOTIDE SEQUENCE</scope>
</reference>
<dbReference type="Proteomes" id="UP001176940">
    <property type="component" value="Unassembled WGS sequence"/>
</dbReference>
<keyword evidence="3" id="KW-1185">Reference proteome</keyword>
<protein>
    <recommendedName>
        <fullName evidence="1">Helix-turn-helix domain-containing protein</fullName>
    </recommendedName>
</protein>
<dbReference type="Pfam" id="PF26215">
    <property type="entry name" value="HTH_animal"/>
    <property type="match status" value="1"/>
</dbReference>
<name>A0ABN9L972_9NEOB</name>
<proteinExistence type="predicted"/>
<dbReference type="InterPro" id="IPR058912">
    <property type="entry name" value="HTH_animal"/>
</dbReference>
<dbReference type="PANTHER" id="PTHR21301:SF13">
    <property type="match status" value="1"/>
</dbReference>
<organism evidence="2 3">
    <name type="scientific">Ranitomeya imitator</name>
    <name type="common">mimic poison frog</name>
    <dbReference type="NCBI Taxonomy" id="111125"/>
    <lineage>
        <taxon>Eukaryota</taxon>
        <taxon>Metazoa</taxon>
        <taxon>Chordata</taxon>
        <taxon>Craniata</taxon>
        <taxon>Vertebrata</taxon>
        <taxon>Euteleostomi</taxon>
        <taxon>Amphibia</taxon>
        <taxon>Batrachia</taxon>
        <taxon>Anura</taxon>
        <taxon>Neobatrachia</taxon>
        <taxon>Hyloidea</taxon>
        <taxon>Dendrobatidae</taxon>
        <taxon>Dendrobatinae</taxon>
        <taxon>Ranitomeya</taxon>
    </lineage>
</organism>
<evidence type="ECO:0000259" key="1">
    <source>
        <dbReference type="Pfam" id="PF26215"/>
    </source>
</evidence>
<comment type="caution">
    <text evidence="2">The sequence shown here is derived from an EMBL/GenBank/DDBJ whole genome shotgun (WGS) entry which is preliminary data.</text>
</comment>
<accession>A0ABN9L972</accession>
<gene>
    <name evidence="2" type="ORF">RIMI_LOCUS6029991</name>
</gene>